<gene>
    <name evidence="2" type="ORF">Q9K01_14690</name>
</gene>
<organism evidence="2 3">
    <name type="scientific">Qipengyuania benthica</name>
    <dbReference type="NCBI Taxonomy" id="3067651"/>
    <lineage>
        <taxon>Bacteria</taxon>
        <taxon>Pseudomonadati</taxon>
        <taxon>Pseudomonadota</taxon>
        <taxon>Alphaproteobacteria</taxon>
        <taxon>Sphingomonadales</taxon>
        <taxon>Erythrobacteraceae</taxon>
        <taxon>Qipengyuania</taxon>
    </lineage>
</organism>
<dbReference type="SUPFAM" id="SSF55729">
    <property type="entry name" value="Acyl-CoA N-acyltransferases (Nat)"/>
    <property type="match status" value="1"/>
</dbReference>
<dbReference type="Proteomes" id="UP001235664">
    <property type="component" value="Unassembled WGS sequence"/>
</dbReference>
<keyword evidence="2" id="KW-0012">Acyltransferase</keyword>
<proteinExistence type="predicted"/>
<evidence type="ECO:0000313" key="2">
    <source>
        <dbReference type="EMBL" id="MDP4540872.1"/>
    </source>
</evidence>
<dbReference type="Pfam" id="PF13480">
    <property type="entry name" value="Acetyltransf_6"/>
    <property type="match status" value="1"/>
</dbReference>
<accession>A0ABT9HC17</accession>
<protein>
    <submittedName>
        <fullName evidence="2">GNAT family N-acetyltransferase</fullName>
        <ecNumber evidence="2">2.3.1.-</ecNumber>
    </submittedName>
</protein>
<keyword evidence="3" id="KW-1185">Reference proteome</keyword>
<keyword evidence="2" id="KW-0808">Transferase</keyword>
<dbReference type="EMBL" id="JAVAIL010000007">
    <property type="protein sequence ID" value="MDP4540872.1"/>
    <property type="molecule type" value="Genomic_DNA"/>
</dbReference>
<evidence type="ECO:0000259" key="1">
    <source>
        <dbReference type="Pfam" id="PF13480"/>
    </source>
</evidence>
<dbReference type="InterPro" id="IPR038740">
    <property type="entry name" value="BioF2-like_GNAT_dom"/>
</dbReference>
<dbReference type="GO" id="GO:0016746">
    <property type="term" value="F:acyltransferase activity"/>
    <property type="evidence" value="ECO:0007669"/>
    <property type="project" value="UniProtKB-KW"/>
</dbReference>
<comment type="caution">
    <text evidence="2">The sequence shown here is derived from an EMBL/GenBank/DDBJ whole genome shotgun (WGS) entry which is preliminary data.</text>
</comment>
<feature type="domain" description="BioF2-like acetyltransferase" evidence="1">
    <location>
        <begin position="195"/>
        <end position="331"/>
    </location>
</feature>
<reference evidence="2 3" key="1">
    <citation type="submission" date="2023-08" db="EMBL/GenBank/DDBJ databases">
        <title>genomic of DY56.</title>
        <authorList>
            <person name="Wang Y."/>
        </authorList>
    </citation>
    <scope>NUCLEOTIDE SEQUENCE [LARGE SCALE GENOMIC DNA]</scope>
    <source>
        <strain evidence="2 3">DY56-A-20</strain>
    </source>
</reference>
<dbReference type="RefSeq" id="WP_305930875.1">
    <property type="nucleotide sequence ID" value="NZ_JAVAIL010000007.1"/>
</dbReference>
<dbReference type="EC" id="2.3.1.-" evidence="2"/>
<evidence type="ECO:0000313" key="3">
    <source>
        <dbReference type="Proteomes" id="UP001235664"/>
    </source>
</evidence>
<dbReference type="InterPro" id="IPR016181">
    <property type="entry name" value="Acyl_CoA_acyltransferase"/>
</dbReference>
<name>A0ABT9HC17_9SPHN</name>
<sequence>MDATAAAQDLRCPAATPGDVVWLDGAEALAGSFASEWSALADHAAAPNPFYEEWNLRSALAELAGGEDLTILAYREAGALAGLLPVARAGTYYDRSIPHLAGWLHDNAFCGTPLIRRGSEERFWRAALAVLDRRAGTAFFLHLRHLPSDGPATLALRRVLDETDRAATVVGREERALLASDLGSQAYFEAALSGKKRKELRRQAKRLGELGELQVERPTGTEGLERWIDDFLALEHAGWKGEEGSSLATHPPVAGYFRAALQGAARAGKLERLALTLDGAPIAMLATFLAPPGSFSFKTAFDERYAKFSPGVLLQQENLALLDRGDIAWCDSCAAADHPMIERIWREKRATIAVNIALGGPLKRTAFRLLSRLERSAEPWGMNCDG</sequence>